<gene>
    <name evidence="1" type="ORF">FHE72_20470</name>
</gene>
<dbReference type="Proteomes" id="UP000465062">
    <property type="component" value="Chromosome"/>
</dbReference>
<name>A0A6I6UVX8_9BACI</name>
<accession>A0A6I6UVX8</accession>
<dbReference type="AlphaFoldDB" id="A0A6I6UVX8"/>
<dbReference type="KEGG" id="bvq:FHE72_20470"/>
<dbReference type="RefSeq" id="WP_159362828.1">
    <property type="nucleotide sequence ID" value="NZ_CP047394.1"/>
</dbReference>
<organism evidence="1 2">
    <name type="scientific">Rossellomorea vietnamensis</name>
    <dbReference type="NCBI Taxonomy" id="218284"/>
    <lineage>
        <taxon>Bacteria</taxon>
        <taxon>Bacillati</taxon>
        <taxon>Bacillota</taxon>
        <taxon>Bacilli</taxon>
        <taxon>Bacillales</taxon>
        <taxon>Bacillaceae</taxon>
        <taxon>Rossellomorea</taxon>
    </lineage>
</organism>
<evidence type="ECO:0000313" key="1">
    <source>
        <dbReference type="EMBL" id="QHE63116.1"/>
    </source>
</evidence>
<evidence type="ECO:0000313" key="2">
    <source>
        <dbReference type="Proteomes" id="UP000465062"/>
    </source>
</evidence>
<sequence>MSFHEIKSFLHLEKVKQSSIMTVTYCWEIKLAYYEEEGYYGYAYTTRNQDEIKWEKLNTNSNKEAAEIMKKKCKSHSK</sequence>
<dbReference type="EMBL" id="CP047394">
    <property type="protein sequence ID" value="QHE63116.1"/>
    <property type="molecule type" value="Genomic_DNA"/>
</dbReference>
<protein>
    <submittedName>
        <fullName evidence="1">Uncharacterized protein</fullName>
    </submittedName>
</protein>
<proteinExistence type="predicted"/>
<reference evidence="1 2" key="1">
    <citation type="submission" date="2019-06" db="EMBL/GenBank/DDBJ databases">
        <title>An operon consisting of a P-type ATPase gene and a transcriptional regular gene given the different cadmium resistance in Bacillus vietamensis 151-6 and Bacillus marisflavi 151-25.</title>
        <authorList>
            <person name="Yu X."/>
        </authorList>
    </citation>
    <scope>NUCLEOTIDE SEQUENCE [LARGE SCALE GENOMIC DNA]</scope>
    <source>
        <strain evidence="1 2">151-6</strain>
    </source>
</reference>